<gene>
    <name evidence="1" type="ORF">GCM10017771_51360</name>
</gene>
<comment type="caution">
    <text evidence="1">The sequence shown here is derived from an EMBL/GenBank/DDBJ whole genome shotgun (WGS) entry which is preliminary data.</text>
</comment>
<reference evidence="1" key="2">
    <citation type="submission" date="2020-09" db="EMBL/GenBank/DDBJ databases">
        <authorList>
            <person name="Sun Q."/>
            <person name="Zhou Y."/>
        </authorList>
    </citation>
    <scope>NUCLEOTIDE SEQUENCE</scope>
    <source>
        <strain evidence="1">CGMCC 4.7403</strain>
    </source>
</reference>
<dbReference type="Proteomes" id="UP000603227">
    <property type="component" value="Unassembled WGS sequence"/>
</dbReference>
<name>A0A918Z266_9ACTN</name>
<accession>A0A918Z266</accession>
<reference evidence="1" key="1">
    <citation type="journal article" date="2014" name="Int. J. Syst. Evol. Microbiol.">
        <title>Complete genome sequence of Corynebacterium casei LMG S-19264T (=DSM 44701T), isolated from a smear-ripened cheese.</title>
        <authorList>
            <consortium name="US DOE Joint Genome Institute (JGI-PGF)"/>
            <person name="Walter F."/>
            <person name="Albersmeier A."/>
            <person name="Kalinowski J."/>
            <person name="Ruckert C."/>
        </authorList>
    </citation>
    <scope>NUCLEOTIDE SEQUENCE</scope>
    <source>
        <strain evidence="1">CGMCC 4.7403</strain>
    </source>
</reference>
<dbReference type="Pfam" id="PF19462">
    <property type="entry name" value="DUF5999"/>
    <property type="match status" value="1"/>
</dbReference>
<protein>
    <submittedName>
        <fullName evidence="1">Uncharacterized protein</fullName>
    </submittedName>
</protein>
<proteinExistence type="predicted"/>
<keyword evidence="2" id="KW-1185">Reference proteome</keyword>
<organism evidence="1 2">
    <name type="scientific">Streptomyces capitiformicae</name>
    <dbReference type="NCBI Taxonomy" id="2014920"/>
    <lineage>
        <taxon>Bacteria</taxon>
        <taxon>Bacillati</taxon>
        <taxon>Actinomycetota</taxon>
        <taxon>Actinomycetes</taxon>
        <taxon>Kitasatosporales</taxon>
        <taxon>Streptomycetaceae</taxon>
        <taxon>Streptomyces</taxon>
    </lineage>
</organism>
<sequence>MVANTPCNHTPLCPTADSPDREAARVIASHPEQGWSLLCNGSVVFEDTGELLPDGRVIAPHRPTDTPAPLSIRFADTSVLIGGTSGSGKTSAAAAMHRFALASDRDRANVPADHPSV</sequence>
<dbReference type="EMBL" id="BNAT01000019">
    <property type="protein sequence ID" value="GHE34007.1"/>
    <property type="molecule type" value="Genomic_DNA"/>
</dbReference>
<dbReference type="InterPro" id="IPR046041">
    <property type="entry name" value="DUF5999"/>
</dbReference>
<dbReference type="AlphaFoldDB" id="A0A918Z266"/>
<evidence type="ECO:0000313" key="1">
    <source>
        <dbReference type="EMBL" id="GHE34007.1"/>
    </source>
</evidence>
<evidence type="ECO:0000313" key="2">
    <source>
        <dbReference type="Proteomes" id="UP000603227"/>
    </source>
</evidence>